<proteinExistence type="predicted"/>
<dbReference type="EMBL" id="BMAO01002521">
    <property type="protein sequence ID" value="GFQ81308.1"/>
    <property type="molecule type" value="Genomic_DNA"/>
</dbReference>
<reference evidence="3" key="1">
    <citation type="submission" date="2020-07" db="EMBL/GenBank/DDBJ databases">
        <title>Multicomponent nature underlies the extraordinary mechanical properties of spider dragline silk.</title>
        <authorList>
            <person name="Kono N."/>
            <person name="Nakamura H."/>
            <person name="Mori M."/>
            <person name="Yoshida Y."/>
            <person name="Ohtoshi R."/>
            <person name="Malay A.D."/>
            <person name="Moran D.A.P."/>
            <person name="Tomita M."/>
            <person name="Numata K."/>
            <person name="Arakawa K."/>
        </authorList>
    </citation>
    <scope>NUCLEOTIDE SEQUENCE</scope>
</reference>
<protein>
    <submittedName>
        <fullName evidence="3">Integrase catalytic domain-containing protein</fullName>
    </submittedName>
</protein>
<feature type="region of interest" description="Disordered" evidence="1">
    <location>
        <begin position="252"/>
        <end position="279"/>
    </location>
</feature>
<dbReference type="PANTHER" id="PTHR47331">
    <property type="entry name" value="PHD-TYPE DOMAIN-CONTAINING PROTEIN"/>
    <property type="match status" value="1"/>
</dbReference>
<gene>
    <name evidence="3" type="primary">AVEN_229127_1</name>
    <name evidence="3" type="ORF">TNCT_513731</name>
</gene>
<organism evidence="3 4">
    <name type="scientific">Trichonephila clavata</name>
    <name type="common">Joro spider</name>
    <name type="synonym">Nephila clavata</name>
    <dbReference type="NCBI Taxonomy" id="2740835"/>
    <lineage>
        <taxon>Eukaryota</taxon>
        <taxon>Metazoa</taxon>
        <taxon>Ecdysozoa</taxon>
        <taxon>Arthropoda</taxon>
        <taxon>Chelicerata</taxon>
        <taxon>Arachnida</taxon>
        <taxon>Araneae</taxon>
        <taxon>Araneomorphae</taxon>
        <taxon>Entelegynae</taxon>
        <taxon>Araneoidea</taxon>
        <taxon>Nephilidae</taxon>
        <taxon>Trichonephila</taxon>
    </lineage>
</organism>
<name>A0A8X6FIU6_TRICU</name>
<feature type="domain" description="DUF5641" evidence="2">
    <location>
        <begin position="133"/>
        <end position="209"/>
    </location>
</feature>
<keyword evidence="4" id="KW-1185">Reference proteome</keyword>
<accession>A0A8X6FIU6</accession>
<dbReference type="Pfam" id="PF18701">
    <property type="entry name" value="DUF5641"/>
    <property type="match status" value="1"/>
</dbReference>
<evidence type="ECO:0000259" key="2">
    <source>
        <dbReference type="Pfam" id="PF18701"/>
    </source>
</evidence>
<evidence type="ECO:0000256" key="1">
    <source>
        <dbReference type="SAM" id="MobiDB-lite"/>
    </source>
</evidence>
<evidence type="ECO:0000313" key="3">
    <source>
        <dbReference type="EMBL" id="GFQ81308.1"/>
    </source>
</evidence>
<dbReference type="AlphaFoldDB" id="A0A8X6FIU6"/>
<dbReference type="OrthoDB" id="6434970at2759"/>
<dbReference type="InterPro" id="IPR040676">
    <property type="entry name" value="DUF5641"/>
</dbReference>
<comment type="caution">
    <text evidence="3">The sequence shown here is derived from an EMBL/GenBank/DDBJ whole genome shotgun (WGS) entry which is preliminary data.</text>
</comment>
<dbReference type="Proteomes" id="UP000887116">
    <property type="component" value="Unassembled WGS sequence"/>
</dbReference>
<sequence>MIAWIFRFIKIAKRTDVCKTSEITFSEFDHAEETVIKLIQRETFEGERDEKLRPLIPFLDEFGILRARTKVSFREETENFKFPIILPNDHPVVHWMIVRKHEELLHAAMFLQEIETWDVTDIDCLDHQEINKRIRHVQAIREQLKERFRIECLGQLREQTQRHRKSRPLTVGDVVVLENNLKNRTLWSLARIIELIPGKDGHVRVARLPKLKGGRLLRTKTEESTERELRAQMTFDPGERLGFLFTPVATGEATRSEGGKEGIPLDAFGRRSQQFERAR</sequence>
<dbReference type="PANTHER" id="PTHR47331:SF5">
    <property type="entry name" value="RIBONUCLEASE H"/>
    <property type="match status" value="1"/>
</dbReference>
<evidence type="ECO:0000313" key="4">
    <source>
        <dbReference type="Proteomes" id="UP000887116"/>
    </source>
</evidence>